<sequence length="513" mass="56877">MTFAPEPITGRPTPVVPVDGAPLPASHARHPAALGDDAGGGAPFPLTPNQLAIWTHEALFPNTPAYTIGGCFRLAPGVDAARIIAVLQRVVESHEALRLRFRETPDGPRQYVAPLDGYAQENGPGDDSAFGIMPRQDGNDWDRLIGFELCRPFDLLDKPLFRFNVLEREPSAGHLLLIILHHLIGDFSSIDLIVRDLEQSNLGLSPGEATPFSRAALGQAPEPPAKQPSLGQSWRQAGHLNTHAAARDNQYWTRQLGPLVQAGAAKAARLPRPAAPRFVGFEVRRRLSPALTARVRALAGRFAVTPYILTMAAFLLIEGWETGRRRQIITTTMDLRDRPDLRNTMGYLVNILPLGVEWEDELSFHALCVLVQDAFRRALPHRKLPFAQLVRDLRLVRDAGAQPLSQVLFTWLKFDAGFGHDHVGKMFVDTYVPARNLRAGITHDVVLTVEDRLDTYECCWRFDEDLFQPAKAQEVAGRYQRLLETLDDSGNALLGDLFQTLCRGEAANESFEL</sequence>
<gene>
    <name evidence="3" type="ORF">FBZ89_1248</name>
</gene>
<dbReference type="PANTHER" id="PTHR45527:SF1">
    <property type="entry name" value="FATTY ACID SYNTHASE"/>
    <property type="match status" value="1"/>
</dbReference>
<dbReference type="GO" id="GO:0009239">
    <property type="term" value="P:enterobactin biosynthetic process"/>
    <property type="evidence" value="ECO:0007669"/>
    <property type="project" value="TreeGrafter"/>
</dbReference>
<dbReference type="PANTHER" id="PTHR45527">
    <property type="entry name" value="NONRIBOSOMAL PEPTIDE SYNTHETASE"/>
    <property type="match status" value="1"/>
</dbReference>
<feature type="domain" description="Condensation" evidence="2">
    <location>
        <begin position="45"/>
        <end position="491"/>
    </location>
</feature>
<evidence type="ECO:0000313" key="3">
    <source>
        <dbReference type="EMBL" id="TWB12395.1"/>
    </source>
</evidence>
<dbReference type="GO" id="GO:0031177">
    <property type="term" value="F:phosphopantetheine binding"/>
    <property type="evidence" value="ECO:0007669"/>
    <property type="project" value="TreeGrafter"/>
</dbReference>
<dbReference type="SUPFAM" id="SSF52777">
    <property type="entry name" value="CoA-dependent acyltransferases"/>
    <property type="match status" value="2"/>
</dbReference>
<evidence type="ECO:0000256" key="1">
    <source>
        <dbReference type="SAM" id="MobiDB-lite"/>
    </source>
</evidence>
<evidence type="ECO:0000259" key="2">
    <source>
        <dbReference type="Pfam" id="PF00668"/>
    </source>
</evidence>
<dbReference type="Pfam" id="PF00668">
    <property type="entry name" value="Condensation"/>
    <property type="match status" value="1"/>
</dbReference>
<dbReference type="Gene3D" id="3.30.559.10">
    <property type="entry name" value="Chloramphenicol acetyltransferase-like domain"/>
    <property type="match status" value="1"/>
</dbReference>
<name>A0A560ET07_9PROT</name>
<dbReference type="InterPro" id="IPR001242">
    <property type="entry name" value="Condensation_dom"/>
</dbReference>
<dbReference type="GO" id="GO:0005829">
    <property type="term" value="C:cytosol"/>
    <property type="evidence" value="ECO:0007669"/>
    <property type="project" value="TreeGrafter"/>
</dbReference>
<feature type="region of interest" description="Disordered" evidence="1">
    <location>
        <begin position="1"/>
        <end position="41"/>
    </location>
</feature>
<dbReference type="AlphaFoldDB" id="A0A560ET07"/>
<feature type="region of interest" description="Disordered" evidence="1">
    <location>
        <begin position="212"/>
        <end position="232"/>
    </location>
</feature>
<dbReference type="EMBL" id="VITN01000024">
    <property type="protein sequence ID" value="TWB12395.1"/>
    <property type="molecule type" value="Genomic_DNA"/>
</dbReference>
<dbReference type="InterPro" id="IPR023213">
    <property type="entry name" value="CAT-like_dom_sf"/>
</dbReference>
<evidence type="ECO:0000313" key="4">
    <source>
        <dbReference type="Proteomes" id="UP000319859"/>
    </source>
</evidence>
<dbReference type="Gene3D" id="3.30.559.30">
    <property type="entry name" value="Nonribosomal peptide synthetase, condensation domain"/>
    <property type="match status" value="1"/>
</dbReference>
<protein>
    <submittedName>
        <fullName evidence="3">Condensation domain-containing protein</fullName>
    </submittedName>
</protein>
<dbReference type="GO" id="GO:0043041">
    <property type="term" value="P:amino acid activation for nonribosomal peptide biosynthetic process"/>
    <property type="evidence" value="ECO:0007669"/>
    <property type="project" value="TreeGrafter"/>
</dbReference>
<reference evidence="3 4" key="1">
    <citation type="submission" date="2019-06" db="EMBL/GenBank/DDBJ databases">
        <title>Genomic Encyclopedia of Type Strains, Phase IV (KMG-V): Genome sequencing to study the core and pangenomes of soil and plant-associated prokaryotes.</title>
        <authorList>
            <person name="Whitman W."/>
        </authorList>
    </citation>
    <scope>NUCLEOTIDE SEQUENCE [LARGE SCALE GENOMIC DNA]</scope>
    <source>
        <strain evidence="3 4">BR 11880</strain>
    </source>
</reference>
<comment type="caution">
    <text evidence="3">The sequence shown here is derived from an EMBL/GenBank/DDBJ whole genome shotgun (WGS) entry which is preliminary data.</text>
</comment>
<proteinExistence type="predicted"/>
<organism evidence="3 4">
    <name type="scientific">Nitrospirillum amazonense</name>
    <dbReference type="NCBI Taxonomy" id="28077"/>
    <lineage>
        <taxon>Bacteria</taxon>
        <taxon>Pseudomonadati</taxon>
        <taxon>Pseudomonadota</taxon>
        <taxon>Alphaproteobacteria</taxon>
        <taxon>Rhodospirillales</taxon>
        <taxon>Azospirillaceae</taxon>
        <taxon>Nitrospirillum</taxon>
    </lineage>
</organism>
<dbReference type="Proteomes" id="UP000319859">
    <property type="component" value="Unassembled WGS sequence"/>
</dbReference>
<dbReference type="GO" id="GO:0047527">
    <property type="term" value="F:2,3-dihydroxybenzoate-serine ligase activity"/>
    <property type="evidence" value="ECO:0007669"/>
    <property type="project" value="TreeGrafter"/>
</dbReference>
<dbReference type="GO" id="GO:0009366">
    <property type="term" value="C:enterobactin synthetase complex"/>
    <property type="evidence" value="ECO:0007669"/>
    <property type="project" value="TreeGrafter"/>
</dbReference>
<accession>A0A560ET07</accession>